<dbReference type="SUPFAM" id="SSF51445">
    <property type="entry name" value="(Trans)glycosidases"/>
    <property type="match status" value="1"/>
</dbReference>
<evidence type="ECO:0000256" key="10">
    <source>
        <dbReference type="ARBA" id="ARBA00023295"/>
    </source>
</evidence>
<keyword evidence="5" id="KW-0449">Lipoprotein</keyword>
<accession>A0AAD8LKY4</accession>
<keyword evidence="15" id="KW-1185">Reference proteome</keyword>
<evidence type="ECO:0000256" key="7">
    <source>
        <dbReference type="ARBA" id="ARBA00022801"/>
    </source>
</evidence>
<keyword evidence="5" id="KW-0336">GPI-anchor</keyword>
<dbReference type="InterPro" id="IPR000490">
    <property type="entry name" value="Glyco_hydro_17"/>
</dbReference>
<evidence type="ECO:0000256" key="12">
    <source>
        <dbReference type="RuleBase" id="RU004336"/>
    </source>
</evidence>
<evidence type="ECO:0000256" key="11">
    <source>
        <dbReference type="RuleBase" id="RU004335"/>
    </source>
</evidence>
<evidence type="ECO:0000256" key="1">
    <source>
        <dbReference type="ARBA" id="ARBA00000382"/>
    </source>
</evidence>
<evidence type="ECO:0000256" key="3">
    <source>
        <dbReference type="ARBA" id="ARBA00008773"/>
    </source>
</evidence>
<evidence type="ECO:0000256" key="6">
    <source>
        <dbReference type="ARBA" id="ARBA00022729"/>
    </source>
</evidence>
<evidence type="ECO:0000256" key="13">
    <source>
        <dbReference type="SAM" id="SignalP"/>
    </source>
</evidence>
<dbReference type="GO" id="GO:0042973">
    <property type="term" value="F:glucan endo-1,3-beta-D-glucosidase activity"/>
    <property type="evidence" value="ECO:0007669"/>
    <property type="project" value="UniProtKB-EC"/>
</dbReference>
<comment type="caution">
    <text evidence="14">The sequence shown here is derived from an EMBL/GenBank/DDBJ whole genome shotgun (WGS) entry which is preliminary data.</text>
</comment>
<dbReference type="EC" id="3.2.1.39" evidence="4"/>
<keyword evidence="5" id="KW-0472">Membrane</keyword>
<evidence type="ECO:0000256" key="5">
    <source>
        <dbReference type="ARBA" id="ARBA00022622"/>
    </source>
</evidence>
<evidence type="ECO:0000313" key="15">
    <source>
        <dbReference type="Proteomes" id="UP001229421"/>
    </source>
</evidence>
<dbReference type="Pfam" id="PF00332">
    <property type="entry name" value="Glyco_hydro_17"/>
    <property type="match status" value="1"/>
</dbReference>
<dbReference type="InterPro" id="IPR017853">
    <property type="entry name" value="GH"/>
</dbReference>
<evidence type="ECO:0000256" key="2">
    <source>
        <dbReference type="ARBA" id="ARBA00004609"/>
    </source>
</evidence>
<keyword evidence="9" id="KW-1015">Disulfide bond</keyword>
<keyword evidence="5" id="KW-0325">Glycoprotein</keyword>
<dbReference type="FunFam" id="3.20.20.80:FF:000002">
    <property type="entry name" value="Glucan endo-1,3-beta-glucosidase 3"/>
    <property type="match status" value="1"/>
</dbReference>
<comment type="subcellular location">
    <subcellularLocation>
        <location evidence="2">Cell membrane</location>
        <topology evidence="2">Lipid-anchor</topology>
        <topology evidence="2">GPI-anchor</topology>
    </subcellularLocation>
</comment>
<dbReference type="EMBL" id="JAUHHV010000001">
    <property type="protein sequence ID" value="KAK1440217.1"/>
    <property type="molecule type" value="Genomic_DNA"/>
</dbReference>
<dbReference type="PROSITE" id="PS00587">
    <property type="entry name" value="GLYCOSYL_HYDROL_F17"/>
    <property type="match status" value="1"/>
</dbReference>
<dbReference type="PANTHER" id="PTHR32227">
    <property type="entry name" value="GLUCAN ENDO-1,3-BETA-GLUCOSIDASE BG1-RELATED-RELATED"/>
    <property type="match status" value="1"/>
</dbReference>
<dbReference type="AlphaFoldDB" id="A0AAD8LKY4"/>
<dbReference type="GO" id="GO:0005975">
    <property type="term" value="P:carbohydrate metabolic process"/>
    <property type="evidence" value="ECO:0007669"/>
    <property type="project" value="InterPro"/>
</dbReference>
<reference evidence="14" key="1">
    <citation type="journal article" date="2023" name="bioRxiv">
        <title>Improved chromosome-level genome assembly for marigold (Tagetes erecta).</title>
        <authorList>
            <person name="Jiang F."/>
            <person name="Yuan L."/>
            <person name="Wang S."/>
            <person name="Wang H."/>
            <person name="Xu D."/>
            <person name="Wang A."/>
            <person name="Fan W."/>
        </authorList>
    </citation>
    <scope>NUCLEOTIDE SEQUENCE</scope>
    <source>
        <strain evidence="14">WSJ</strain>
        <tissue evidence="14">Leaf</tissue>
    </source>
</reference>
<keyword evidence="6 13" id="KW-0732">Signal</keyword>
<keyword evidence="10 12" id="KW-0326">Glycosidase</keyword>
<dbReference type="GO" id="GO:0006952">
    <property type="term" value="P:defense response"/>
    <property type="evidence" value="ECO:0007669"/>
    <property type="project" value="UniProtKB-KW"/>
</dbReference>
<evidence type="ECO:0000256" key="4">
    <source>
        <dbReference type="ARBA" id="ARBA00012780"/>
    </source>
</evidence>
<dbReference type="GO" id="GO:0098552">
    <property type="term" value="C:side of membrane"/>
    <property type="evidence" value="ECO:0007669"/>
    <property type="project" value="UniProtKB-KW"/>
</dbReference>
<evidence type="ECO:0000256" key="9">
    <source>
        <dbReference type="ARBA" id="ARBA00023157"/>
    </source>
</evidence>
<comment type="catalytic activity">
    <reaction evidence="1">
        <text>Hydrolysis of (1-&gt;3)-beta-D-glucosidic linkages in (1-&gt;3)-beta-D-glucans.</text>
        <dbReference type="EC" id="3.2.1.39"/>
    </reaction>
</comment>
<proteinExistence type="inferred from homology"/>
<dbReference type="Proteomes" id="UP001229421">
    <property type="component" value="Unassembled WGS sequence"/>
</dbReference>
<name>A0AAD8LKY4_TARER</name>
<keyword evidence="8" id="KW-0611">Plant defense</keyword>
<dbReference type="Gene3D" id="3.20.20.80">
    <property type="entry name" value="Glycosidases"/>
    <property type="match status" value="1"/>
</dbReference>
<feature type="chain" id="PRO_5042286381" description="glucan endo-1,3-beta-D-glucosidase" evidence="13">
    <location>
        <begin position="27"/>
        <end position="357"/>
    </location>
</feature>
<dbReference type="InterPro" id="IPR044965">
    <property type="entry name" value="Glyco_hydro_17_plant"/>
</dbReference>
<feature type="signal peptide" evidence="13">
    <location>
        <begin position="1"/>
        <end position="26"/>
    </location>
</feature>
<keyword evidence="7 12" id="KW-0378">Hydrolase</keyword>
<protein>
    <recommendedName>
        <fullName evidence="4">glucan endo-1,3-beta-D-glucosidase</fullName>
        <ecNumber evidence="4">3.2.1.39</ecNumber>
    </recommendedName>
</protein>
<organism evidence="14 15">
    <name type="scientific">Tagetes erecta</name>
    <name type="common">African marigold</name>
    <dbReference type="NCBI Taxonomy" id="13708"/>
    <lineage>
        <taxon>Eukaryota</taxon>
        <taxon>Viridiplantae</taxon>
        <taxon>Streptophyta</taxon>
        <taxon>Embryophyta</taxon>
        <taxon>Tracheophyta</taxon>
        <taxon>Spermatophyta</taxon>
        <taxon>Magnoliopsida</taxon>
        <taxon>eudicotyledons</taxon>
        <taxon>Gunneridae</taxon>
        <taxon>Pentapetalae</taxon>
        <taxon>asterids</taxon>
        <taxon>campanulids</taxon>
        <taxon>Asterales</taxon>
        <taxon>Asteraceae</taxon>
        <taxon>Asteroideae</taxon>
        <taxon>Heliantheae alliance</taxon>
        <taxon>Tageteae</taxon>
        <taxon>Tagetes</taxon>
    </lineage>
</organism>
<sequence length="357" mass="38680">MAPPPQPPSSTITFIIFSSFLHLALGGTIGVNYGRIANNLPNPTQVIQLLNTTGITHIKLFDTDPTVIQTLSGTGISTIVALPNDHLSSAATNQTYTDTWVQSNILPYTQTTTITAIAVGNEVFSDPNNTTSFLIPAMKNIHASLTKHNLTIKVSSPVALNALDNSYPPSAGSFKPEVIEQVIKPMLRFLRDTNSYFMLNAYPYFAYEANPDTISLDYALFRDNTGDVDPNTGLVYKSLLEAQLDAVYAAMDALQFNDVKIVVTETGWPSSGDPDEIGAGKDNAGQYNGNLVRRAVSGGGTPLRPNDDLNVYLFALFNENQKPGPTSERNYGLFYPNEEKVYDVPLSFVAVNGSTVG</sequence>
<comment type="similarity">
    <text evidence="3 11">Belongs to the glycosyl hydrolase 17 family.</text>
</comment>
<evidence type="ECO:0000256" key="8">
    <source>
        <dbReference type="ARBA" id="ARBA00022821"/>
    </source>
</evidence>
<evidence type="ECO:0000313" key="14">
    <source>
        <dbReference type="EMBL" id="KAK1440217.1"/>
    </source>
</evidence>
<gene>
    <name evidence="14" type="ORF">QVD17_06042</name>
</gene>
<dbReference type="GO" id="GO:0005886">
    <property type="term" value="C:plasma membrane"/>
    <property type="evidence" value="ECO:0007669"/>
    <property type="project" value="UniProtKB-SubCell"/>
</dbReference>